<dbReference type="AlphaFoldDB" id="A0A813HR51"/>
<evidence type="ECO:0000313" key="2">
    <source>
        <dbReference type="Proteomes" id="UP000654075"/>
    </source>
</evidence>
<proteinExistence type="predicted"/>
<comment type="caution">
    <text evidence="1">The sequence shown here is derived from an EMBL/GenBank/DDBJ whole genome shotgun (WGS) entry which is preliminary data.</text>
</comment>
<dbReference type="EMBL" id="CAJNNV010032672">
    <property type="protein sequence ID" value="CAE8640685.1"/>
    <property type="molecule type" value="Genomic_DNA"/>
</dbReference>
<sequence>YYIIVKYAMVEAYSEQVGGGNITLQYVFRGWPVQEQEDRVWHLFGALWRVIWPQRDYCACVEAYDYYTTMHALFDNDLHIDRADFQTRLFRNTSEVRRMVEASDHCEEWLSKDFQRIFSSYAKHTACLPGAIMENVVCMQRWLLLGQVAGAVNTAEMMTKLVTLSGTCLEDTRWPFTKADVEYNFARLVLYWPEVNVDCQVMNRFGQQIQEKDCPTSLSEGALRRLLWKPSPLRWSGGQVACTSDFADACIVNGVVTVRTPSAHESPLPPALETCSETGRNRYAFNSKASLDDFWADAERTERATVGFILNLPETGGNVWHNLHWLVPAVARLYGTSSASALKEHRAPEDVVLILLFDGYTFEEDKLDPGSAPSPDRIQREKTQLEQQRQLSTWVVRHAPFLQLLTSSPPLLFHTIRQRCFGRLLWGHAEMRADRELAHQSSVGRQDVLAFNTALVARHGRDMDDLSKRFWERPSPFAAFGS</sequence>
<accession>A0A813HR51</accession>
<keyword evidence="2" id="KW-1185">Reference proteome</keyword>
<dbReference type="OrthoDB" id="439316at2759"/>
<gene>
    <name evidence="1" type="ORF">PGLA1383_LOCUS55468</name>
</gene>
<reference evidence="1" key="1">
    <citation type="submission" date="2021-02" db="EMBL/GenBank/DDBJ databases">
        <authorList>
            <person name="Dougan E. K."/>
            <person name="Rhodes N."/>
            <person name="Thang M."/>
            <person name="Chan C."/>
        </authorList>
    </citation>
    <scope>NUCLEOTIDE SEQUENCE</scope>
</reference>
<dbReference type="Proteomes" id="UP000654075">
    <property type="component" value="Unassembled WGS sequence"/>
</dbReference>
<organism evidence="1 2">
    <name type="scientific">Polarella glacialis</name>
    <name type="common">Dinoflagellate</name>
    <dbReference type="NCBI Taxonomy" id="89957"/>
    <lineage>
        <taxon>Eukaryota</taxon>
        <taxon>Sar</taxon>
        <taxon>Alveolata</taxon>
        <taxon>Dinophyceae</taxon>
        <taxon>Suessiales</taxon>
        <taxon>Suessiaceae</taxon>
        <taxon>Polarella</taxon>
    </lineage>
</organism>
<feature type="non-terminal residue" evidence="1">
    <location>
        <position position="1"/>
    </location>
</feature>
<feature type="non-terminal residue" evidence="1">
    <location>
        <position position="482"/>
    </location>
</feature>
<name>A0A813HR51_POLGL</name>
<protein>
    <submittedName>
        <fullName evidence="1">Uncharacterized protein</fullName>
    </submittedName>
</protein>
<evidence type="ECO:0000313" key="1">
    <source>
        <dbReference type="EMBL" id="CAE8640685.1"/>
    </source>
</evidence>